<reference evidence="5" key="1">
    <citation type="submission" date="2020-11" db="EMBL/GenBank/DDBJ databases">
        <authorList>
            <person name="Tran Van P."/>
        </authorList>
    </citation>
    <scope>NUCLEOTIDE SEQUENCE</scope>
</reference>
<dbReference type="Gene3D" id="1.10.275.20">
    <property type="entry name" value="Choline/Carnitine o-acyltransferase"/>
    <property type="match status" value="1"/>
</dbReference>
<evidence type="ECO:0000259" key="4">
    <source>
        <dbReference type="Pfam" id="PF00755"/>
    </source>
</evidence>
<dbReference type="SUPFAM" id="SSF52777">
    <property type="entry name" value="CoA-dependent acyltransferases"/>
    <property type="match status" value="1"/>
</dbReference>
<keyword evidence="2" id="KW-0012">Acyltransferase</keyword>
<name>A0A7R9LXJ4_9ACAR</name>
<dbReference type="EMBL" id="CAJPVJ010003820">
    <property type="protein sequence ID" value="CAG2167973.1"/>
    <property type="molecule type" value="Genomic_DNA"/>
</dbReference>
<proteinExistence type="predicted"/>
<dbReference type="PROSITE" id="PS00439">
    <property type="entry name" value="ACYLTRANSF_C_1"/>
    <property type="match status" value="1"/>
</dbReference>
<gene>
    <name evidence="5" type="ORF">ONB1V03_LOCUS7467</name>
</gene>
<dbReference type="UniPathway" id="UPA00659"/>
<dbReference type="AlphaFoldDB" id="A0A7R9LXJ4"/>
<comment type="catalytic activity">
    <reaction evidence="3">
        <text>4,8-dimethylnonanoyl-CoA + (R)-carnitine = O-4,8-dimethylnonanoyl-(R)-carnitine + CoA</text>
        <dbReference type="Rhea" id="RHEA:44860"/>
        <dbReference type="ChEBI" id="CHEBI:16347"/>
        <dbReference type="ChEBI" id="CHEBI:57287"/>
        <dbReference type="ChEBI" id="CHEBI:77061"/>
        <dbReference type="ChEBI" id="CHEBI:84654"/>
    </reaction>
</comment>
<dbReference type="Pfam" id="PF00755">
    <property type="entry name" value="Carn_acyltransf"/>
    <property type="match status" value="1"/>
</dbReference>
<dbReference type="OrthoDB" id="240216at2759"/>
<dbReference type="PANTHER" id="PTHR22589:SF67">
    <property type="entry name" value="PEROXISOMAL CARNITINE O-OCTANOYLTRANSFERASE"/>
    <property type="match status" value="1"/>
</dbReference>
<dbReference type="GO" id="GO:0008458">
    <property type="term" value="F:carnitine O-octanoyltransferase activity"/>
    <property type="evidence" value="ECO:0007669"/>
    <property type="project" value="TreeGrafter"/>
</dbReference>
<dbReference type="EMBL" id="OC918645">
    <property type="protein sequence ID" value="CAD7649789.1"/>
    <property type="molecule type" value="Genomic_DNA"/>
</dbReference>
<evidence type="ECO:0000313" key="6">
    <source>
        <dbReference type="Proteomes" id="UP000728032"/>
    </source>
</evidence>
<comment type="pathway">
    <text evidence="1">Lipid metabolism; fatty acid beta-oxidation.</text>
</comment>
<evidence type="ECO:0000313" key="5">
    <source>
        <dbReference type="EMBL" id="CAD7649789.1"/>
    </source>
</evidence>
<dbReference type="GO" id="GO:0006635">
    <property type="term" value="P:fatty acid beta-oxidation"/>
    <property type="evidence" value="ECO:0007669"/>
    <property type="project" value="UniProtKB-UniPathway"/>
</dbReference>
<dbReference type="InterPro" id="IPR042572">
    <property type="entry name" value="Carn_acyl_trans_N"/>
</dbReference>
<feature type="non-terminal residue" evidence="5">
    <location>
        <position position="1"/>
    </location>
</feature>
<accession>A0A7R9LXJ4</accession>
<sequence length="169" mass="19799">MKFLLTHFIIVIQYVHKCLKTLKYKCIKKVMNFLSGILQYLPESLTSKVVGRDAVFRSTTNKTFENEDSLPSLPVPPLRSTLDHYLETVRPVVTDEEYKITETICRNFENEVGVDLQKMLIKRSELHKNWLEQWWEDVAYLQGRLPLIPFSNMTGSQPNFDFWPIKTGT</sequence>
<dbReference type="Proteomes" id="UP000728032">
    <property type="component" value="Unassembled WGS sequence"/>
</dbReference>
<feature type="domain" description="Choline/carnitine acyltransferase" evidence="4">
    <location>
        <begin position="73"/>
        <end position="163"/>
    </location>
</feature>
<dbReference type="InterPro" id="IPR039551">
    <property type="entry name" value="Cho/carn_acyl_trans"/>
</dbReference>
<dbReference type="PANTHER" id="PTHR22589">
    <property type="entry name" value="CARNITINE O-ACYLTRANSFERASE"/>
    <property type="match status" value="1"/>
</dbReference>
<evidence type="ECO:0000256" key="2">
    <source>
        <dbReference type="ARBA" id="ARBA00023315"/>
    </source>
</evidence>
<dbReference type="InterPro" id="IPR000542">
    <property type="entry name" value="Carn_acyl_trans"/>
</dbReference>
<keyword evidence="2" id="KW-0808">Transferase</keyword>
<keyword evidence="6" id="KW-1185">Reference proteome</keyword>
<evidence type="ECO:0000256" key="1">
    <source>
        <dbReference type="ARBA" id="ARBA00005005"/>
    </source>
</evidence>
<evidence type="ECO:0000256" key="3">
    <source>
        <dbReference type="ARBA" id="ARBA00048999"/>
    </source>
</evidence>
<protein>
    <recommendedName>
        <fullName evidence="4">Choline/carnitine acyltransferase domain-containing protein</fullName>
    </recommendedName>
</protein>
<dbReference type="GO" id="GO:0005777">
    <property type="term" value="C:peroxisome"/>
    <property type="evidence" value="ECO:0007669"/>
    <property type="project" value="TreeGrafter"/>
</dbReference>
<organism evidence="5">
    <name type="scientific">Oppiella nova</name>
    <dbReference type="NCBI Taxonomy" id="334625"/>
    <lineage>
        <taxon>Eukaryota</taxon>
        <taxon>Metazoa</taxon>
        <taxon>Ecdysozoa</taxon>
        <taxon>Arthropoda</taxon>
        <taxon>Chelicerata</taxon>
        <taxon>Arachnida</taxon>
        <taxon>Acari</taxon>
        <taxon>Acariformes</taxon>
        <taxon>Sarcoptiformes</taxon>
        <taxon>Oribatida</taxon>
        <taxon>Brachypylina</taxon>
        <taxon>Oppioidea</taxon>
        <taxon>Oppiidae</taxon>
        <taxon>Oppiella</taxon>
    </lineage>
</organism>